<evidence type="ECO:0000259" key="2">
    <source>
        <dbReference type="Pfam" id="PF16640"/>
    </source>
</evidence>
<accession>A0ABX8GMR8</accession>
<evidence type="ECO:0000313" key="4">
    <source>
        <dbReference type="Proteomes" id="UP000679335"/>
    </source>
</evidence>
<protein>
    <submittedName>
        <fullName evidence="3">5'-nucleotidase C-terminal domain-containing protein</fullName>
    </submittedName>
</protein>
<proteinExistence type="predicted"/>
<dbReference type="Pfam" id="PF02872">
    <property type="entry name" value="5_nucleotid_C"/>
    <property type="match status" value="1"/>
</dbReference>
<evidence type="ECO:0000259" key="1">
    <source>
        <dbReference type="Pfam" id="PF02872"/>
    </source>
</evidence>
<organism evidence="3 4">
    <name type="scientific">Cellulomonas dongxiuzhuiae</name>
    <dbReference type="NCBI Taxonomy" id="2819979"/>
    <lineage>
        <taxon>Bacteria</taxon>
        <taxon>Bacillati</taxon>
        <taxon>Actinomycetota</taxon>
        <taxon>Actinomycetes</taxon>
        <taxon>Micrococcales</taxon>
        <taxon>Cellulomonadaceae</taxon>
        <taxon>Cellulomonas</taxon>
    </lineage>
</organism>
<dbReference type="InterPro" id="IPR006179">
    <property type="entry name" value="5_nucleotidase/apyrase"/>
</dbReference>
<dbReference type="InterPro" id="IPR008334">
    <property type="entry name" value="5'-Nucleotdase_C"/>
</dbReference>
<dbReference type="Gene3D" id="3.90.780.10">
    <property type="entry name" value="5'-Nucleotidase, C-terminal domain"/>
    <property type="match status" value="1"/>
</dbReference>
<dbReference type="InterPro" id="IPR032109">
    <property type="entry name" value="Big_3_5"/>
</dbReference>
<dbReference type="InterPro" id="IPR036907">
    <property type="entry name" value="5'-Nucleotdase_C_sf"/>
</dbReference>
<dbReference type="InterPro" id="IPR013783">
    <property type="entry name" value="Ig-like_fold"/>
</dbReference>
<dbReference type="Pfam" id="PF16640">
    <property type="entry name" value="Big_3_5"/>
    <property type="match status" value="1"/>
</dbReference>
<dbReference type="PANTHER" id="PTHR11575:SF24">
    <property type="entry name" value="5'-NUCLEOTIDASE"/>
    <property type="match status" value="1"/>
</dbReference>
<keyword evidence="4" id="KW-1185">Reference proteome</keyword>
<dbReference type="PANTHER" id="PTHR11575">
    <property type="entry name" value="5'-NUCLEOTIDASE-RELATED"/>
    <property type="match status" value="1"/>
</dbReference>
<dbReference type="EMBL" id="CP076023">
    <property type="protein sequence ID" value="QWC17487.1"/>
    <property type="molecule type" value="Genomic_DNA"/>
</dbReference>
<dbReference type="RefSeq" id="WP_208197751.1">
    <property type="nucleotide sequence ID" value="NZ_CP076023.1"/>
</dbReference>
<gene>
    <name evidence="3" type="ORF">KKR89_07960</name>
</gene>
<reference evidence="3 4" key="1">
    <citation type="submission" date="2021-05" db="EMBL/GenBank/DDBJ databases">
        <title>Novel species in genus Cellulomonas.</title>
        <authorList>
            <person name="Zhang G."/>
        </authorList>
    </citation>
    <scope>NUCLEOTIDE SEQUENCE [LARGE SCALE GENOMIC DNA]</scope>
    <source>
        <strain evidence="4">zg-ZUI157</strain>
    </source>
</reference>
<dbReference type="SUPFAM" id="SSF55816">
    <property type="entry name" value="5'-nucleotidase (syn. UDP-sugar hydrolase), C-terminal domain"/>
    <property type="match status" value="1"/>
</dbReference>
<sequence>MHPWRSVVVALVLAGTLGVPSPIPPAAAAAEPGDALVGWVTASATRAFDEAVLVGGEVVLPGPVPGPDGGDVTRESALGNLVADAARAARYTPAADPQIGVSTPTALAADLLYDVPDTQWPPDPGYPERSRVTDAELVAVLPEPEELWQVTLTGARLQALLEEQWRTDTREGRPDLHLGLSANVVYTYDDTRPRGARVTSLSIDGTPVDPAAGYRLVVPASLLQGPDAFGALAGVSDRVATGRTDRDALRAALGQVATPDTDPRALGVSHLSDPVVPESTLELRLTGAGTASLGPAPGPVEIRLSGVELTLNLHLPRDGDPEGPVDVRLAVPAGVPAGPGVLGITVVPGGTEARLPVVVGPGRTATTLRLDGNGQSQVYGDLDPVVRVRASLTPVTAPGPVEFEVEGAAPVRVPVVDGLAEYRLPSTTPVGEYVITARYPGDAAYAPAQAGPVRVSVRPVVSGTTLTMRRPASWLPVVWVSDVRLDTGAQPTGRVELREGTRVVARARVVRGFAAGPVPALGAGVHRLVAVFVPDEPRNVLGSRSTAVTVPR</sequence>
<dbReference type="Gene3D" id="2.60.40.10">
    <property type="entry name" value="Immunoglobulins"/>
    <property type="match status" value="1"/>
</dbReference>
<feature type="domain" description="5'-Nucleotidase C-terminal" evidence="1">
    <location>
        <begin position="73"/>
        <end position="232"/>
    </location>
</feature>
<feature type="domain" description="Bacterial Ig-like" evidence="2">
    <location>
        <begin position="386"/>
        <end position="457"/>
    </location>
</feature>
<dbReference type="Proteomes" id="UP000679335">
    <property type="component" value="Chromosome"/>
</dbReference>
<evidence type="ECO:0000313" key="3">
    <source>
        <dbReference type="EMBL" id="QWC17487.1"/>
    </source>
</evidence>
<name>A0ABX8GMR8_9CELL</name>